<keyword evidence="2" id="KW-1185">Reference proteome</keyword>
<dbReference type="AlphaFoldDB" id="A0A834SXM8"/>
<name>A0A834SXM8_9FABA</name>
<gene>
    <name evidence="1" type="ORF">G2W53_032607</name>
</gene>
<sequence>MAAIAAQLGSGNTGKGVIIDPIFKNGG</sequence>
<proteinExistence type="predicted"/>
<reference evidence="1" key="1">
    <citation type="submission" date="2020-09" db="EMBL/GenBank/DDBJ databases">
        <title>Genome-Enabled Discovery of Anthraquinone Biosynthesis in Senna tora.</title>
        <authorList>
            <person name="Kang S.-H."/>
            <person name="Pandey R.P."/>
            <person name="Lee C.-M."/>
            <person name="Sim J.-S."/>
            <person name="Jeong J.-T."/>
            <person name="Choi B.-S."/>
            <person name="Jung M."/>
            <person name="Ginzburg D."/>
            <person name="Zhao K."/>
            <person name="Won S.Y."/>
            <person name="Oh T.-J."/>
            <person name="Yu Y."/>
            <person name="Kim N.-H."/>
            <person name="Lee O.R."/>
            <person name="Lee T.-H."/>
            <person name="Bashyal P."/>
            <person name="Kim T.-S."/>
            <person name="Lee W.-H."/>
            <person name="Kawkins C."/>
            <person name="Kim C.-K."/>
            <person name="Kim J.S."/>
            <person name="Ahn B.O."/>
            <person name="Rhee S.Y."/>
            <person name="Sohng J.K."/>
        </authorList>
    </citation>
    <scope>NUCLEOTIDE SEQUENCE</scope>
    <source>
        <tissue evidence="1">Leaf</tissue>
    </source>
</reference>
<evidence type="ECO:0000313" key="1">
    <source>
        <dbReference type="EMBL" id="KAF7811631.1"/>
    </source>
</evidence>
<comment type="caution">
    <text evidence="1">The sequence shown here is derived from an EMBL/GenBank/DDBJ whole genome shotgun (WGS) entry which is preliminary data.</text>
</comment>
<protein>
    <submittedName>
        <fullName evidence="1">Uncharacterized protein</fullName>
    </submittedName>
</protein>
<dbReference type="Proteomes" id="UP000634136">
    <property type="component" value="Unassembled WGS sequence"/>
</dbReference>
<accession>A0A834SXM8</accession>
<dbReference type="EMBL" id="JAAIUW010000010">
    <property type="protein sequence ID" value="KAF7811631.1"/>
    <property type="molecule type" value="Genomic_DNA"/>
</dbReference>
<organism evidence="1 2">
    <name type="scientific">Senna tora</name>
    <dbReference type="NCBI Taxonomy" id="362788"/>
    <lineage>
        <taxon>Eukaryota</taxon>
        <taxon>Viridiplantae</taxon>
        <taxon>Streptophyta</taxon>
        <taxon>Embryophyta</taxon>
        <taxon>Tracheophyta</taxon>
        <taxon>Spermatophyta</taxon>
        <taxon>Magnoliopsida</taxon>
        <taxon>eudicotyledons</taxon>
        <taxon>Gunneridae</taxon>
        <taxon>Pentapetalae</taxon>
        <taxon>rosids</taxon>
        <taxon>fabids</taxon>
        <taxon>Fabales</taxon>
        <taxon>Fabaceae</taxon>
        <taxon>Caesalpinioideae</taxon>
        <taxon>Cassia clade</taxon>
        <taxon>Senna</taxon>
    </lineage>
</organism>
<evidence type="ECO:0000313" key="2">
    <source>
        <dbReference type="Proteomes" id="UP000634136"/>
    </source>
</evidence>